<organism evidence="1 2">
    <name type="scientific">Periconia digitata</name>
    <dbReference type="NCBI Taxonomy" id="1303443"/>
    <lineage>
        <taxon>Eukaryota</taxon>
        <taxon>Fungi</taxon>
        <taxon>Dikarya</taxon>
        <taxon>Ascomycota</taxon>
        <taxon>Pezizomycotina</taxon>
        <taxon>Dothideomycetes</taxon>
        <taxon>Pleosporomycetidae</taxon>
        <taxon>Pleosporales</taxon>
        <taxon>Massarineae</taxon>
        <taxon>Periconiaceae</taxon>
        <taxon>Periconia</taxon>
    </lineage>
</organism>
<comment type="caution">
    <text evidence="1">The sequence shown here is derived from an EMBL/GenBank/DDBJ whole genome shotgun (WGS) entry which is preliminary data.</text>
</comment>
<gene>
    <name evidence="1" type="ORF">PDIGIT_LOCUS3251</name>
</gene>
<dbReference type="AlphaFoldDB" id="A0A9W4XFW3"/>
<evidence type="ECO:0000313" key="1">
    <source>
        <dbReference type="EMBL" id="CAI6311949.1"/>
    </source>
</evidence>
<keyword evidence="2" id="KW-1185">Reference proteome</keyword>
<name>A0A9W4XFW3_9PLEO</name>
<reference evidence="1" key="1">
    <citation type="submission" date="2023-01" db="EMBL/GenBank/DDBJ databases">
        <authorList>
            <person name="Van Ghelder C."/>
            <person name="Rancurel C."/>
        </authorList>
    </citation>
    <scope>NUCLEOTIDE SEQUENCE</scope>
    <source>
        <strain evidence="1">CNCM I-4278</strain>
    </source>
</reference>
<sequence length="57" mass="6330">MSKLLRSGRKSVSHDAMVSYALLKDACMPWLYQLWIRPLLTVALGRLNPKNGPSGTS</sequence>
<proteinExistence type="predicted"/>
<protein>
    <submittedName>
        <fullName evidence="1">Uncharacterized protein</fullName>
    </submittedName>
</protein>
<dbReference type="Proteomes" id="UP001152607">
    <property type="component" value="Unassembled WGS sequence"/>
</dbReference>
<accession>A0A9W4XFW3</accession>
<evidence type="ECO:0000313" key="2">
    <source>
        <dbReference type="Proteomes" id="UP001152607"/>
    </source>
</evidence>
<dbReference type="EMBL" id="CAOQHR010000002">
    <property type="protein sequence ID" value="CAI6311949.1"/>
    <property type="molecule type" value="Genomic_DNA"/>
</dbReference>